<dbReference type="GO" id="GO:0005829">
    <property type="term" value="C:cytosol"/>
    <property type="evidence" value="ECO:0007669"/>
    <property type="project" value="TreeGrafter"/>
</dbReference>
<dbReference type="STRING" id="137246.A0A401TGP5"/>
<accession>A0A401TGP5</accession>
<protein>
    <recommendedName>
        <fullName evidence="1">Hormone-sensitive lipase N-terminal domain-containing protein</fullName>
    </recommendedName>
</protein>
<comment type="caution">
    <text evidence="2">The sequence shown here is derived from an EMBL/GenBank/DDBJ whole genome shotgun (WGS) entry which is preliminary data.</text>
</comment>
<dbReference type="EMBL" id="BEZZ01065717">
    <property type="protein sequence ID" value="GCC41776.1"/>
    <property type="molecule type" value="Genomic_DNA"/>
</dbReference>
<gene>
    <name evidence="2" type="ORF">chiPu_0025787</name>
</gene>
<feature type="domain" description="Hormone-sensitive lipase N-terminal" evidence="1">
    <location>
        <begin position="78"/>
        <end position="125"/>
    </location>
</feature>
<dbReference type="PANTHER" id="PTHR23025:SF3">
    <property type="entry name" value="HORMONE-SENSITIVE LIPASE"/>
    <property type="match status" value="1"/>
</dbReference>
<dbReference type="GO" id="GO:0019433">
    <property type="term" value="P:triglyceride catabolic process"/>
    <property type="evidence" value="ECO:0007669"/>
    <property type="project" value="TreeGrafter"/>
</dbReference>
<evidence type="ECO:0000259" key="1">
    <source>
        <dbReference type="Pfam" id="PF06350"/>
    </source>
</evidence>
<evidence type="ECO:0000313" key="2">
    <source>
        <dbReference type="EMBL" id="GCC41776.1"/>
    </source>
</evidence>
<evidence type="ECO:0000313" key="3">
    <source>
        <dbReference type="Proteomes" id="UP000287033"/>
    </source>
</evidence>
<dbReference type="GO" id="GO:0008203">
    <property type="term" value="P:cholesterol metabolic process"/>
    <property type="evidence" value="ECO:0007669"/>
    <property type="project" value="InterPro"/>
</dbReference>
<dbReference type="AlphaFoldDB" id="A0A401TGP5"/>
<dbReference type="Pfam" id="PF06350">
    <property type="entry name" value="HSL_N"/>
    <property type="match status" value="1"/>
</dbReference>
<name>A0A401TGP5_CHIPU</name>
<dbReference type="InterPro" id="IPR010468">
    <property type="entry name" value="HSL_N"/>
</dbReference>
<dbReference type="PANTHER" id="PTHR23025">
    <property type="entry name" value="TRIACYLGLYCEROL LIPASE"/>
    <property type="match status" value="1"/>
</dbReference>
<reference evidence="2 3" key="1">
    <citation type="journal article" date="2018" name="Nat. Ecol. Evol.">
        <title>Shark genomes provide insights into elasmobranch evolution and the origin of vertebrates.</title>
        <authorList>
            <person name="Hara Y"/>
            <person name="Yamaguchi K"/>
            <person name="Onimaru K"/>
            <person name="Kadota M"/>
            <person name="Koyanagi M"/>
            <person name="Keeley SD"/>
            <person name="Tatsumi K"/>
            <person name="Tanaka K"/>
            <person name="Motone F"/>
            <person name="Kageyama Y"/>
            <person name="Nozu R"/>
            <person name="Adachi N"/>
            <person name="Nishimura O"/>
            <person name="Nakagawa R"/>
            <person name="Tanegashima C"/>
            <person name="Kiyatake I"/>
            <person name="Matsumoto R"/>
            <person name="Murakumo K"/>
            <person name="Nishida K"/>
            <person name="Terakita A"/>
            <person name="Kuratani S"/>
            <person name="Sato K"/>
            <person name="Hyodo S Kuraku.S."/>
        </authorList>
    </citation>
    <scope>NUCLEOTIDE SEQUENCE [LARGE SCALE GENOMIC DNA]</scope>
</reference>
<sequence length="126" mass="13675">MGQATPSTSTLYRFCSPAGVCCAGARSRGFGWWGCAGEGTKTFRLGRGWGRLRISDVPLPALTDADGLISFLPPPTPGVAATSIFTSGKYAIDPELRGSEFERLTQNLDVHFWKSFWNITETELLA</sequence>
<dbReference type="GO" id="GO:0004806">
    <property type="term" value="F:triacylglycerol lipase activity"/>
    <property type="evidence" value="ECO:0007669"/>
    <property type="project" value="TreeGrafter"/>
</dbReference>
<dbReference type="GO" id="GO:0004771">
    <property type="term" value="F:sterol ester esterase activity"/>
    <property type="evidence" value="ECO:0007669"/>
    <property type="project" value="TreeGrafter"/>
</dbReference>
<keyword evidence="3" id="KW-1185">Reference proteome</keyword>
<dbReference type="Proteomes" id="UP000287033">
    <property type="component" value="Unassembled WGS sequence"/>
</dbReference>
<feature type="non-terminal residue" evidence="2">
    <location>
        <position position="126"/>
    </location>
</feature>
<dbReference type="OrthoDB" id="408631at2759"/>
<proteinExistence type="predicted"/>
<organism evidence="2 3">
    <name type="scientific">Chiloscyllium punctatum</name>
    <name type="common">Brownbanded bambooshark</name>
    <name type="synonym">Hemiscyllium punctatum</name>
    <dbReference type="NCBI Taxonomy" id="137246"/>
    <lineage>
        <taxon>Eukaryota</taxon>
        <taxon>Metazoa</taxon>
        <taxon>Chordata</taxon>
        <taxon>Craniata</taxon>
        <taxon>Vertebrata</taxon>
        <taxon>Chondrichthyes</taxon>
        <taxon>Elasmobranchii</taxon>
        <taxon>Galeomorphii</taxon>
        <taxon>Galeoidea</taxon>
        <taxon>Orectolobiformes</taxon>
        <taxon>Hemiscylliidae</taxon>
        <taxon>Chiloscyllium</taxon>
    </lineage>
</organism>